<dbReference type="Gene3D" id="3.10.105.10">
    <property type="entry name" value="Dipeptide-binding Protein, Domain 3"/>
    <property type="match status" value="1"/>
</dbReference>
<keyword evidence="2" id="KW-0732">Signal</keyword>
<dbReference type="InterPro" id="IPR000914">
    <property type="entry name" value="SBP_5_dom"/>
</dbReference>
<dbReference type="GO" id="GO:0030288">
    <property type="term" value="C:outer membrane-bounded periplasmic space"/>
    <property type="evidence" value="ECO:0007669"/>
    <property type="project" value="UniProtKB-ARBA"/>
</dbReference>
<sequence>MEYILQFGIIILSIHQSIVMLNKKIFASFFLLAVAVNQAIAAPRVPEELTDNGLIYCTNATGFSFNPQTADAGTSMNVVTEQIYNKLFDISNTSAIPTPVLAQSYSVSPDGTVITIHLRKGIKFHRTDWFKPTRDFNADDVVFSLNRVLGYETYLPTLEQSSVDYKNPQYRIFHEQAKKVRFPYFESIKLNQKIESVKALNSHTVQITLFKPDASILSHLASQYAIIFSQEYAVQLNADDNLVQLDILPVGTGPYKVKNYFRNQYVRLEKNEDYWKKDAKIKDIIIDLSTDRTGRLVKFFNGECQIASYPEVSQLGLLKENDERYYVKTSDGMNLAYLAFNFQKVAIQDEQLRRAIAQAINRHRIIKTIYHNTATVANNIIPNISWASTVNTPDFAYDFNPVEAKKVLQNKQLNLNMWVINEEQVYNPAPLKTAELIKEDLNNVGVNVTIRSVTRTFIIDQLNKKSEDYDMILTGWLAGNLDPDSFMRPILSCSSSNEITNLSNWCSKKFDQFMDEALDSANLRVRANAYNQAQELILSELPIIPIANVKRVLVASSRVQHIEMSPFGSLNFSTLSLRKGQK</sequence>
<dbReference type="InterPro" id="IPR030678">
    <property type="entry name" value="Peptide/Ni-bd"/>
</dbReference>
<dbReference type="PROSITE" id="PS01040">
    <property type="entry name" value="SBP_BACTERIAL_5"/>
    <property type="match status" value="1"/>
</dbReference>
<comment type="similarity">
    <text evidence="1">Belongs to the bacterial solute-binding protein 5 family.</text>
</comment>
<reference evidence="4 5" key="1">
    <citation type="submission" date="2018-12" db="EMBL/GenBank/DDBJ databases">
        <authorList>
            <consortium name="Pathogen Informatics"/>
        </authorList>
    </citation>
    <scope>NUCLEOTIDE SEQUENCE [LARGE SCALE GENOMIC DNA]</scope>
    <source>
        <strain evidence="4 5">NCTC5906</strain>
    </source>
</reference>
<dbReference type="CDD" id="cd08493">
    <property type="entry name" value="PBP2_DppA_like"/>
    <property type="match status" value="1"/>
</dbReference>
<dbReference type="GO" id="GO:0015833">
    <property type="term" value="P:peptide transport"/>
    <property type="evidence" value="ECO:0007669"/>
    <property type="project" value="TreeGrafter"/>
</dbReference>
<dbReference type="GO" id="GO:0043190">
    <property type="term" value="C:ATP-binding cassette (ABC) transporter complex"/>
    <property type="evidence" value="ECO:0007669"/>
    <property type="project" value="InterPro"/>
</dbReference>
<dbReference type="Pfam" id="PF00496">
    <property type="entry name" value="SBP_bac_5"/>
    <property type="match status" value="1"/>
</dbReference>
<dbReference type="PIRSF" id="PIRSF002741">
    <property type="entry name" value="MppA"/>
    <property type="match status" value="1"/>
</dbReference>
<dbReference type="InterPro" id="IPR039424">
    <property type="entry name" value="SBP_5"/>
</dbReference>
<protein>
    <submittedName>
        <fullName evidence="4">Dipeptide-binding protein</fullName>
    </submittedName>
</protein>
<dbReference type="Proteomes" id="UP000272690">
    <property type="component" value="Chromosome"/>
</dbReference>
<name>A0A3S4PYY8_AGGAP</name>
<accession>A0A3S4PYY8</accession>
<dbReference type="PANTHER" id="PTHR30290">
    <property type="entry name" value="PERIPLASMIC BINDING COMPONENT OF ABC TRANSPORTER"/>
    <property type="match status" value="1"/>
</dbReference>
<feature type="domain" description="Solute-binding protein family 5" evidence="3">
    <location>
        <begin position="97"/>
        <end position="497"/>
    </location>
</feature>
<evidence type="ECO:0000313" key="5">
    <source>
        <dbReference type="Proteomes" id="UP000272690"/>
    </source>
</evidence>
<dbReference type="Gene3D" id="3.40.190.10">
    <property type="entry name" value="Periplasmic binding protein-like II"/>
    <property type="match status" value="1"/>
</dbReference>
<dbReference type="EMBL" id="LR134327">
    <property type="protein sequence ID" value="VEF43316.1"/>
    <property type="molecule type" value="Genomic_DNA"/>
</dbReference>
<dbReference type="Gene3D" id="3.90.76.10">
    <property type="entry name" value="Dipeptide-binding Protein, Domain 1"/>
    <property type="match status" value="1"/>
</dbReference>
<dbReference type="PANTHER" id="PTHR30290:SF28">
    <property type="entry name" value="ABC TRANSPORTER PERIPLASMIC-BINDING PROTEIN SAPA-RELATED"/>
    <property type="match status" value="1"/>
</dbReference>
<evidence type="ECO:0000259" key="3">
    <source>
        <dbReference type="Pfam" id="PF00496"/>
    </source>
</evidence>
<gene>
    <name evidence="4" type="primary">dppA</name>
    <name evidence="4" type="ORF">NCTC5906_01408</name>
</gene>
<proteinExistence type="inferred from homology"/>
<organism evidence="4 5">
    <name type="scientific">Aggregatibacter aphrophilus ATCC 33389</name>
    <dbReference type="NCBI Taxonomy" id="985008"/>
    <lineage>
        <taxon>Bacteria</taxon>
        <taxon>Pseudomonadati</taxon>
        <taxon>Pseudomonadota</taxon>
        <taxon>Gammaproteobacteria</taxon>
        <taxon>Pasteurellales</taxon>
        <taxon>Pasteurellaceae</taxon>
        <taxon>Aggregatibacter</taxon>
    </lineage>
</organism>
<evidence type="ECO:0000256" key="2">
    <source>
        <dbReference type="ARBA" id="ARBA00022729"/>
    </source>
</evidence>
<dbReference type="GO" id="GO:1904680">
    <property type="term" value="F:peptide transmembrane transporter activity"/>
    <property type="evidence" value="ECO:0007669"/>
    <property type="project" value="TreeGrafter"/>
</dbReference>
<evidence type="ECO:0000313" key="4">
    <source>
        <dbReference type="EMBL" id="VEF43316.1"/>
    </source>
</evidence>
<dbReference type="AlphaFoldDB" id="A0A3S4PYY8"/>
<evidence type="ECO:0000256" key="1">
    <source>
        <dbReference type="ARBA" id="ARBA00005695"/>
    </source>
</evidence>
<dbReference type="SUPFAM" id="SSF53850">
    <property type="entry name" value="Periplasmic binding protein-like II"/>
    <property type="match status" value="1"/>
</dbReference>
<dbReference type="InterPro" id="IPR023765">
    <property type="entry name" value="SBP_5_CS"/>
</dbReference>